<evidence type="ECO:0000256" key="2">
    <source>
        <dbReference type="ARBA" id="ARBA00011738"/>
    </source>
</evidence>
<keyword evidence="3" id="KW-0813">Transport</keyword>
<dbReference type="InterPro" id="IPR045263">
    <property type="entry name" value="GLUT"/>
</dbReference>
<dbReference type="EMBL" id="JALLPJ020001231">
    <property type="protein sequence ID" value="KAL3773481.1"/>
    <property type="molecule type" value="Genomic_DNA"/>
</dbReference>
<feature type="region of interest" description="Disordered" evidence="14">
    <location>
        <begin position="56"/>
        <end position="92"/>
    </location>
</feature>
<evidence type="ECO:0000256" key="9">
    <source>
        <dbReference type="ARBA" id="ARBA00044656"/>
    </source>
</evidence>
<keyword evidence="6 15" id="KW-0472">Membrane</keyword>
<feature type="transmembrane region" description="Helical" evidence="15">
    <location>
        <begin position="500"/>
        <end position="520"/>
    </location>
</feature>
<evidence type="ECO:0000256" key="12">
    <source>
        <dbReference type="ARBA" id="ARBA00044710"/>
    </source>
</evidence>
<feature type="domain" description="Major facilitator superfamily (MFS) profile" evidence="16">
    <location>
        <begin position="204"/>
        <end position="645"/>
    </location>
</feature>
<evidence type="ECO:0000259" key="16">
    <source>
        <dbReference type="PROSITE" id="PS50850"/>
    </source>
</evidence>
<feature type="compositionally biased region" description="Basic and acidic residues" evidence="14">
    <location>
        <begin position="1"/>
        <end position="19"/>
    </location>
</feature>
<dbReference type="PANTHER" id="PTHR23503:SF8">
    <property type="entry name" value="FACILITATED GLUCOSE TRANSPORTER PROTEIN 1"/>
    <property type="match status" value="1"/>
</dbReference>
<gene>
    <name evidence="17" type="ORF">ACHAWO_012742</name>
</gene>
<feature type="transmembrane region" description="Helical" evidence="15">
    <location>
        <begin position="291"/>
        <end position="314"/>
    </location>
</feature>
<dbReference type="Pfam" id="PF00083">
    <property type="entry name" value="Sugar_tr"/>
    <property type="match status" value="1"/>
</dbReference>
<keyword evidence="18" id="KW-1185">Reference proteome</keyword>
<comment type="catalytic activity">
    <reaction evidence="8">
        <text>D-glucose(out) = D-glucose(in)</text>
        <dbReference type="Rhea" id="RHEA:60376"/>
        <dbReference type="ChEBI" id="CHEBI:4167"/>
    </reaction>
    <physiologicalReaction direction="left-to-right" evidence="8">
        <dbReference type="Rhea" id="RHEA:60377"/>
    </physiologicalReaction>
</comment>
<feature type="region of interest" description="Disordered" evidence="14">
    <location>
        <begin position="1"/>
        <end position="39"/>
    </location>
</feature>
<comment type="catalytic activity">
    <reaction evidence="11">
        <text>D-glucosamine(out) = D-glucosamine(in)</text>
        <dbReference type="Rhea" id="RHEA:78423"/>
        <dbReference type="ChEBI" id="CHEBI:58723"/>
    </reaction>
    <physiologicalReaction direction="left-to-right" evidence="11">
        <dbReference type="Rhea" id="RHEA:78424"/>
    </physiologicalReaction>
</comment>
<feature type="transmembrane region" description="Helical" evidence="15">
    <location>
        <begin position="267"/>
        <end position="285"/>
    </location>
</feature>
<evidence type="ECO:0000256" key="1">
    <source>
        <dbReference type="ARBA" id="ARBA00004141"/>
    </source>
</evidence>
<evidence type="ECO:0000256" key="11">
    <source>
        <dbReference type="ARBA" id="ARBA00044668"/>
    </source>
</evidence>
<comment type="catalytic activity">
    <reaction evidence="12">
        <text>D-fructose(out) = D-fructose(in)</text>
        <dbReference type="Rhea" id="RHEA:60372"/>
        <dbReference type="ChEBI" id="CHEBI:37721"/>
    </reaction>
    <physiologicalReaction direction="left-to-right" evidence="12">
        <dbReference type="Rhea" id="RHEA:60373"/>
    </physiologicalReaction>
</comment>
<evidence type="ECO:0000256" key="5">
    <source>
        <dbReference type="ARBA" id="ARBA00022989"/>
    </source>
</evidence>
<evidence type="ECO:0000313" key="18">
    <source>
        <dbReference type="Proteomes" id="UP001530400"/>
    </source>
</evidence>
<sequence length="697" mass="76649">MVDEKTALIDDNNRTDGLKRPNYRSSRFGAPSEGVRPNRKSINSIPIALEQWHSRSLSNQAENASSMLSRRNTTAKHRASRSAGTLGSFEGGLTRRGSRASFIEHVDGTISTLTPIEMGRHELYEDIPFLAVSGMQRKEHNLSVAFSSYAAALDTLEEDNFLHSTTGKHMSHEEKEKRMSQMSLLLLDELEADAVTVTTPLIFAVMIASMLQFIYGYNIGVMNPPEPFVFPGHTTGEWSMAVASFCVGGPLGSVLGGQWADSRGRRGALLIITWLFVLGGIMQACAHTMNIIIVARAVIGLASGASSVLVPLYLGEMAPPNLRGVIGTMTQFALVIGIFFVDLVGFVFANADHWRYMFALTAVLAILQLAMTPFLLESPRWLLGRNRNSAKARFIIKRLRGFRYDEEVETEVDHFVGAAISQRLECGDESDYALGDTGDESKSHKQSSSGSPMAEMFANKNIRVLVISTLVLQAAQQLCGINAVFYYSGMFFEGVIDNPLVATTIMGGINVIATYVALLIMDRCGRKTLILWSSIGMFVSCIFVMAALKGYFSSMMSIVSVAAYVTFFEIGLGPIPSLIVAEMFEGKYVVPAMTVSLFLQWVCNFVVGLAFPYVNEALGPYSFAPFATVLLLTILYVWIWLPETQGKSPEELLAELVEKNEGTVYHNMDIEGTVYNGPPSQDEWAKALAFLETEEKK</sequence>
<dbReference type="InterPro" id="IPR005828">
    <property type="entry name" value="MFS_sugar_transport-like"/>
</dbReference>
<evidence type="ECO:0000256" key="7">
    <source>
        <dbReference type="ARBA" id="ARBA00044637"/>
    </source>
</evidence>
<evidence type="ECO:0000256" key="10">
    <source>
        <dbReference type="ARBA" id="ARBA00044662"/>
    </source>
</evidence>
<evidence type="ECO:0000256" key="8">
    <source>
        <dbReference type="ARBA" id="ARBA00044648"/>
    </source>
</evidence>
<evidence type="ECO:0000313" key="17">
    <source>
        <dbReference type="EMBL" id="KAL3773481.1"/>
    </source>
</evidence>
<feature type="transmembrane region" description="Helical" evidence="15">
    <location>
        <begin position="558"/>
        <end position="581"/>
    </location>
</feature>
<dbReference type="InterPro" id="IPR020846">
    <property type="entry name" value="MFS_dom"/>
</dbReference>
<comment type="catalytic activity">
    <reaction evidence="10">
        <text>D-mannose(out) = D-mannose(in)</text>
        <dbReference type="Rhea" id="RHEA:78391"/>
        <dbReference type="ChEBI" id="CHEBI:4208"/>
    </reaction>
    <physiologicalReaction direction="left-to-right" evidence="10">
        <dbReference type="Rhea" id="RHEA:78392"/>
    </physiologicalReaction>
</comment>
<comment type="catalytic activity">
    <reaction evidence="9">
        <text>D-xylose(out) = D-xylose(in)</text>
        <dbReference type="Rhea" id="RHEA:78427"/>
        <dbReference type="ChEBI" id="CHEBI:53455"/>
    </reaction>
    <physiologicalReaction direction="left-to-right" evidence="9">
        <dbReference type="Rhea" id="RHEA:78428"/>
    </physiologicalReaction>
</comment>
<dbReference type="PANTHER" id="PTHR23503">
    <property type="entry name" value="SOLUTE CARRIER FAMILY 2"/>
    <property type="match status" value="1"/>
</dbReference>
<feature type="transmembrane region" description="Helical" evidence="15">
    <location>
        <begin position="464"/>
        <end position="488"/>
    </location>
</feature>
<dbReference type="Gene3D" id="1.20.1250.20">
    <property type="entry name" value="MFS general substrate transporter like domains"/>
    <property type="match status" value="1"/>
</dbReference>
<organism evidence="17 18">
    <name type="scientific">Cyclotella atomus</name>
    <dbReference type="NCBI Taxonomy" id="382360"/>
    <lineage>
        <taxon>Eukaryota</taxon>
        <taxon>Sar</taxon>
        <taxon>Stramenopiles</taxon>
        <taxon>Ochrophyta</taxon>
        <taxon>Bacillariophyta</taxon>
        <taxon>Coscinodiscophyceae</taxon>
        <taxon>Thalassiosirophycidae</taxon>
        <taxon>Stephanodiscales</taxon>
        <taxon>Stephanodiscaceae</taxon>
        <taxon>Cyclotella</taxon>
    </lineage>
</organism>
<dbReference type="InterPro" id="IPR005829">
    <property type="entry name" value="Sugar_transporter_CS"/>
</dbReference>
<dbReference type="SUPFAM" id="SSF103473">
    <property type="entry name" value="MFS general substrate transporter"/>
    <property type="match status" value="1"/>
</dbReference>
<evidence type="ECO:0000256" key="4">
    <source>
        <dbReference type="ARBA" id="ARBA00022692"/>
    </source>
</evidence>
<evidence type="ECO:0000256" key="3">
    <source>
        <dbReference type="ARBA" id="ARBA00022448"/>
    </source>
</evidence>
<dbReference type="PROSITE" id="PS50850">
    <property type="entry name" value="MFS"/>
    <property type="match status" value="1"/>
</dbReference>
<dbReference type="Proteomes" id="UP001530400">
    <property type="component" value="Unassembled WGS sequence"/>
</dbReference>
<protein>
    <recommendedName>
        <fullName evidence="13">Hexose transporter 1</fullName>
    </recommendedName>
</protein>
<evidence type="ECO:0000256" key="14">
    <source>
        <dbReference type="SAM" id="MobiDB-lite"/>
    </source>
</evidence>
<dbReference type="PRINTS" id="PR00171">
    <property type="entry name" value="SUGRTRNSPORT"/>
</dbReference>
<reference evidence="17 18" key="1">
    <citation type="submission" date="2024-10" db="EMBL/GenBank/DDBJ databases">
        <title>Updated reference genomes for cyclostephanoid diatoms.</title>
        <authorList>
            <person name="Roberts W.R."/>
            <person name="Alverson A.J."/>
        </authorList>
    </citation>
    <scope>NUCLEOTIDE SEQUENCE [LARGE SCALE GENOMIC DNA]</scope>
    <source>
        <strain evidence="17 18">AJA010-31</strain>
    </source>
</reference>
<dbReference type="PROSITE" id="PS00217">
    <property type="entry name" value="SUGAR_TRANSPORT_2"/>
    <property type="match status" value="1"/>
</dbReference>
<feature type="transmembrane region" description="Helical" evidence="15">
    <location>
        <begin position="623"/>
        <end position="641"/>
    </location>
</feature>
<feature type="transmembrane region" description="Helical" evidence="15">
    <location>
        <begin position="194"/>
        <end position="218"/>
    </location>
</feature>
<feature type="transmembrane region" description="Helical" evidence="15">
    <location>
        <begin position="326"/>
        <end position="348"/>
    </location>
</feature>
<dbReference type="GO" id="GO:0016020">
    <property type="term" value="C:membrane"/>
    <property type="evidence" value="ECO:0007669"/>
    <property type="project" value="UniProtKB-SubCell"/>
</dbReference>
<comment type="subcellular location">
    <subcellularLocation>
        <location evidence="1">Membrane</location>
        <topology evidence="1">Multi-pass membrane protein</topology>
    </subcellularLocation>
</comment>
<accession>A0ABD3NG21</accession>
<proteinExistence type="predicted"/>
<feature type="transmembrane region" description="Helical" evidence="15">
    <location>
        <begin position="238"/>
        <end position="255"/>
    </location>
</feature>
<dbReference type="InterPro" id="IPR036259">
    <property type="entry name" value="MFS_trans_sf"/>
</dbReference>
<feature type="compositionally biased region" description="Polar residues" evidence="14">
    <location>
        <begin position="56"/>
        <end position="72"/>
    </location>
</feature>
<name>A0ABD3NG21_9STRA</name>
<keyword evidence="4 15" id="KW-0812">Transmembrane</keyword>
<dbReference type="AlphaFoldDB" id="A0ABD3NG21"/>
<evidence type="ECO:0000256" key="6">
    <source>
        <dbReference type="ARBA" id="ARBA00023136"/>
    </source>
</evidence>
<dbReference type="InterPro" id="IPR003663">
    <property type="entry name" value="Sugar/inositol_transpt"/>
</dbReference>
<comment type="subunit">
    <text evidence="2">Homodimer.</text>
</comment>
<evidence type="ECO:0000256" key="13">
    <source>
        <dbReference type="ARBA" id="ARBA00044780"/>
    </source>
</evidence>
<feature type="transmembrane region" description="Helical" evidence="15">
    <location>
        <begin position="354"/>
        <end position="376"/>
    </location>
</feature>
<comment type="catalytic activity">
    <reaction evidence="7">
        <text>D-galactose(in) = D-galactose(out)</text>
        <dbReference type="Rhea" id="RHEA:34915"/>
        <dbReference type="ChEBI" id="CHEBI:4139"/>
    </reaction>
    <physiologicalReaction direction="right-to-left" evidence="7">
        <dbReference type="Rhea" id="RHEA:34917"/>
    </physiologicalReaction>
</comment>
<feature type="transmembrane region" description="Helical" evidence="15">
    <location>
        <begin position="588"/>
        <end position="611"/>
    </location>
</feature>
<feature type="transmembrane region" description="Helical" evidence="15">
    <location>
        <begin position="529"/>
        <end position="552"/>
    </location>
</feature>
<dbReference type="NCBIfam" id="TIGR00879">
    <property type="entry name" value="SP"/>
    <property type="match status" value="1"/>
</dbReference>
<keyword evidence="5 15" id="KW-1133">Transmembrane helix</keyword>
<evidence type="ECO:0000256" key="15">
    <source>
        <dbReference type="SAM" id="Phobius"/>
    </source>
</evidence>
<comment type="caution">
    <text evidence="17">The sequence shown here is derived from an EMBL/GenBank/DDBJ whole genome shotgun (WGS) entry which is preliminary data.</text>
</comment>